<sequence length="125" mass="13504">MLLRCCSFHVILTTMAKCPSSDAAVGSTSSPALPCSSCRPLCRPIPPQAVHTDHSSAHNHSHQGTGRFSSSQDEQASPARLWDLATLLHPVGTSQATRALPHKEKSPSECPECARYFPRRDTIGQ</sequence>
<evidence type="ECO:0000256" key="1">
    <source>
        <dbReference type="SAM" id="MobiDB-lite"/>
    </source>
</evidence>
<feature type="chain" id="PRO_5040391329" evidence="2">
    <location>
        <begin position="24"/>
        <end position="125"/>
    </location>
</feature>
<gene>
    <name evidence="3" type="ORF">EDB81DRAFT_130066</name>
</gene>
<feature type="region of interest" description="Disordered" evidence="1">
    <location>
        <begin position="49"/>
        <end position="79"/>
    </location>
</feature>
<keyword evidence="4" id="KW-1185">Reference proteome</keyword>
<proteinExistence type="predicted"/>
<dbReference type="AlphaFoldDB" id="A0A9P9E5I0"/>
<reference evidence="3" key="1">
    <citation type="journal article" date="2021" name="Nat. Commun.">
        <title>Genetic determinants of endophytism in the Arabidopsis root mycobiome.</title>
        <authorList>
            <person name="Mesny F."/>
            <person name="Miyauchi S."/>
            <person name="Thiergart T."/>
            <person name="Pickel B."/>
            <person name="Atanasova L."/>
            <person name="Karlsson M."/>
            <person name="Huettel B."/>
            <person name="Barry K.W."/>
            <person name="Haridas S."/>
            <person name="Chen C."/>
            <person name="Bauer D."/>
            <person name="Andreopoulos W."/>
            <person name="Pangilinan J."/>
            <person name="LaButti K."/>
            <person name="Riley R."/>
            <person name="Lipzen A."/>
            <person name="Clum A."/>
            <person name="Drula E."/>
            <person name="Henrissat B."/>
            <person name="Kohler A."/>
            <person name="Grigoriev I.V."/>
            <person name="Martin F.M."/>
            <person name="Hacquard S."/>
        </authorList>
    </citation>
    <scope>NUCLEOTIDE SEQUENCE</scope>
    <source>
        <strain evidence="3">MPI-CAGE-AT-0147</strain>
    </source>
</reference>
<evidence type="ECO:0000313" key="3">
    <source>
        <dbReference type="EMBL" id="KAH7131024.1"/>
    </source>
</evidence>
<organism evidence="3 4">
    <name type="scientific">Dactylonectria macrodidyma</name>
    <dbReference type="NCBI Taxonomy" id="307937"/>
    <lineage>
        <taxon>Eukaryota</taxon>
        <taxon>Fungi</taxon>
        <taxon>Dikarya</taxon>
        <taxon>Ascomycota</taxon>
        <taxon>Pezizomycotina</taxon>
        <taxon>Sordariomycetes</taxon>
        <taxon>Hypocreomycetidae</taxon>
        <taxon>Hypocreales</taxon>
        <taxon>Nectriaceae</taxon>
        <taxon>Dactylonectria</taxon>
    </lineage>
</organism>
<accession>A0A9P9E5I0</accession>
<comment type="caution">
    <text evidence="3">The sequence shown here is derived from an EMBL/GenBank/DDBJ whole genome shotgun (WGS) entry which is preliminary data.</text>
</comment>
<evidence type="ECO:0000313" key="4">
    <source>
        <dbReference type="Proteomes" id="UP000738349"/>
    </source>
</evidence>
<keyword evidence="2" id="KW-0732">Signal</keyword>
<dbReference type="Proteomes" id="UP000738349">
    <property type="component" value="Unassembled WGS sequence"/>
</dbReference>
<protein>
    <submittedName>
        <fullName evidence="3">Uncharacterized protein</fullName>
    </submittedName>
</protein>
<feature type="signal peptide" evidence="2">
    <location>
        <begin position="1"/>
        <end position="23"/>
    </location>
</feature>
<dbReference type="EMBL" id="JAGMUV010000017">
    <property type="protein sequence ID" value="KAH7131024.1"/>
    <property type="molecule type" value="Genomic_DNA"/>
</dbReference>
<feature type="compositionally biased region" description="Polar residues" evidence="1">
    <location>
        <begin position="62"/>
        <end position="75"/>
    </location>
</feature>
<evidence type="ECO:0000256" key="2">
    <source>
        <dbReference type="SAM" id="SignalP"/>
    </source>
</evidence>
<name>A0A9P9E5I0_9HYPO</name>